<comment type="caution">
    <text evidence="2">The sequence shown here is derived from an EMBL/GenBank/DDBJ whole genome shotgun (WGS) entry which is preliminary data.</text>
</comment>
<feature type="transmembrane region" description="Helical" evidence="1">
    <location>
        <begin position="417"/>
        <end position="435"/>
    </location>
</feature>
<dbReference type="GO" id="GO:0006897">
    <property type="term" value="P:endocytosis"/>
    <property type="evidence" value="ECO:0007669"/>
    <property type="project" value="TreeGrafter"/>
</dbReference>
<dbReference type="GO" id="GO:0018996">
    <property type="term" value="P:molting cycle, collagen and cuticulin-based cuticle"/>
    <property type="evidence" value="ECO:0007669"/>
    <property type="project" value="TreeGrafter"/>
</dbReference>
<evidence type="ECO:0000256" key="1">
    <source>
        <dbReference type="SAM" id="Phobius"/>
    </source>
</evidence>
<feature type="non-terminal residue" evidence="2">
    <location>
        <position position="1"/>
    </location>
</feature>
<feature type="transmembrane region" description="Helical" evidence="1">
    <location>
        <begin position="342"/>
        <end position="364"/>
    </location>
</feature>
<gene>
    <name evidence="2" type="ORF">Mgra_00002242</name>
</gene>
<dbReference type="GO" id="GO:0005886">
    <property type="term" value="C:plasma membrane"/>
    <property type="evidence" value="ECO:0007669"/>
    <property type="project" value="TreeGrafter"/>
</dbReference>
<sequence>NNHISFNFFKFNSNYSIKEFYNNNNKEEEEENNKIPNILQLRSKNENELNNKKNKKYLNLTSNQKIKLKFYEKYLLNPLFNYLINSFIGNCFILFITILLLFLSFWQGIPLIKNNMDYINILPKESKVIKGFDIMDYIWNDFIQILYIIQKPPNFENIKQFGEFKEFLLESTSLNQTFNNSTSHMSWLFDYYNNKQNEDILNYLHNNNNKLINFNNNKFKYVNMSKFNSFINEFPYNAWKNGINYEININNNNISSIKINKMLILFAYKNTKGLSGKRKLINECRNVAKHFPQFKINIFDTDLITTDIMNIIDIINLNILLIIFICLIICINLIMKWNFIFSIIYITSIISLFSIIFGFSQFLFNFEINFITIPTIIIILILGIQLFIEQYLLRDLINSLFNEIPIKKSLKYSFKSIIKIFPIWLALTLPLIFFAQY</sequence>
<dbReference type="PANTHER" id="PTHR10796">
    <property type="entry name" value="PATCHED-RELATED"/>
    <property type="match status" value="1"/>
</dbReference>
<dbReference type="GO" id="GO:0030659">
    <property type="term" value="C:cytoplasmic vesicle membrane"/>
    <property type="evidence" value="ECO:0007669"/>
    <property type="project" value="TreeGrafter"/>
</dbReference>
<dbReference type="AlphaFoldDB" id="A0A8S9ZYC2"/>
<dbReference type="PANTHER" id="PTHR10796:SF189">
    <property type="entry name" value="SSD DOMAIN-CONTAINING PROTEIN"/>
    <property type="match status" value="1"/>
</dbReference>
<keyword evidence="1" id="KW-1133">Transmembrane helix</keyword>
<dbReference type="Proteomes" id="UP000605970">
    <property type="component" value="Unassembled WGS sequence"/>
</dbReference>
<reference evidence="2" key="1">
    <citation type="journal article" date="2020" name="Ecol. Evol.">
        <title>Genome structure and content of the rice root-knot nematode (Meloidogyne graminicola).</title>
        <authorList>
            <person name="Phan N.T."/>
            <person name="Danchin E.G.J."/>
            <person name="Klopp C."/>
            <person name="Perfus-Barbeoch L."/>
            <person name="Kozlowski D.K."/>
            <person name="Koutsovoulos G.D."/>
            <person name="Lopez-Roques C."/>
            <person name="Bouchez O."/>
            <person name="Zahm M."/>
            <person name="Besnard G."/>
            <person name="Bellafiore S."/>
        </authorList>
    </citation>
    <scope>NUCLEOTIDE SEQUENCE</scope>
    <source>
        <strain evidence="2">VN-18</strain>
    </source>
</reference>
<dbReference type="InterPro" id="IPR051697">
    <property type="entry name" value="Patched_domain-protein"/>
</dbReference>
<feature type="transmembrane region" description="Helical" evidence="1">
    <location>
        <begin position="370"/>
        <end position="388"/>
    </location>
</feature>
<keyword evidence="1" id="KW-0472">Membrane</keyword>
<name>A0A8S9ZYC2_9BILA</name>
<accession>A0A8S9ZYC2</accession>
<keyword evidence="3" id="KW-1185">Reference proteome</keyword>
<protein>
    <submittedName>
        <fullName evidence="2">SSD domain-containing protein</fullName>
    </submittedName>
</protein>
<keyword evidence="1" id="KW-0812">Transmembrane</keyword>
<dbReference type="EMBL" id="JABEBT010000013">
    <property type="protein sequence ID" value="KAF7638268.1"/>
    <property type="molecule type" value="Genomic_DNA"/>
</dbReference>
<feature type="transmembrane region" description="Helical" evidence="1">
    <location>
        <begin position="79"/>
        <end position="106"/>
    </location>
</feature>
<proteinExistence type="predicted"/>
<evidence type="ECO:0000313" key="3">
    <source>
        <dbReference type="Proteomes" id="UP000605970"/>
    </source>
</evidence>
<dbReference type="OrthoDB" id="5875602at2759"/>
<feature type="transmembrane region" description="Helical" evidence="1">
    <location>
        <begin position="314"/>
        <end position="335"/>
    </location>
</feature>
<organism evidence="2 3">
    <name type="scientific">Meloidogyne graminicola</name>
    <dbReference type="NCBI Taxonomy" id="189291"/>
    <lineage>
        <taxon>Eukaryota</taxon>
        <taxon>Metazoa</taxon>
        <taxon>Ecdysozoa</taxon>
        <taxon>Nematoda</taxon>
        <taxon>Chromadorea</taxon>
        <taxon>Rhabditida</taxon>
        <taxon>Tylenchina</taxon>
        <taxon>Tylenchomorpha</taxon>
        <taxon>Tylenchoidea</taxon>
        <taxon>Meloidogynidae</taxon>
        <taxon>Meloidogyninae</taxon>
        <taxon>Meloidogyne</taxon>
    </lineage>
</organism>
<evidence type="ECO:0000313" key="2">
    <source>
        <dbReference type="EMBL" id="KAF7638268.1"/>
    </source>
</evidence>